<evidence type="ECO:0000313" key="1">
    <source>
        <dbReference type="EMBL" id="MDR6867662.1"/>
    </source>
</evidence>
<dbReference type="Proteomes" id="UP001259347">
    <property type="component" value="Unassembled WGS sequence"/>
</dbReference>
<dbReference type="RefSeq" id="WP_310020679.1">
    <property type="nucleotide sequence ID" value="NZ_JAVDUM010000009.1"/>
</dbReference>
<keyword evidence="2" id="KW-1185">Reference proteome</keyword>
<organism evidence="1 2">
    <name type="scientific">Microbacterium resistens</name>
    <dbReference type="NCBI Taxonomy" id="156977"/>
    <lineage>
        <taxon>Bacteria</taxon>
        <taxon>Bacillati</taxon>
        <taxon>Actinomycetota</taxon>
        <taxon>Actinomycetes</taxon>
        <taxon>Micrococcales</taxon>
        <taxon>Microbacteriaceae</taxon>
        <taxon>Microbacterium</taxon>
    </lineage>
</organism>
<accession>A0ABU1SDJ4</accession>
<protein>
    <submittedName>
        <fullName evidence="1">Uncharacterized protein</fullName>
    </submittedName>
</protein>
<reference evidence="1 2" key="1">
    <citation type="submission" date="2023-07" db="EMBL/GenBank/DDBJ databases">
        <title>Sorghum-associated microbial communities from plants grown in Nebraska, USA.</title>
        <authorList>
            <person name="Schachtman D."/>
        </authorList>
    </citation>
    <scope>NUCLEOTIDE SEQUENCE [LARGE SCALE GENOMIC DNA]</scope>
    <source>
        <strain evidence="1 2">2980</strain>
    </source>
</reference>
<comment type="caution">
    <text evidence="1">The sequence shown here is derived from an EMBL/GenBank/DDBJ whole genome shotgun (WGS) entry which is preliminary data.</text>
</comment>
<proteinExistence type="predicted"/>
<name>A0ABU1SDJ4_9MICO</name>
<evidence type="ECO:0000313" key="2">
    <source>
        <dbReference type="Proteomes" id="UP001259347"/>
    </source>
</evidence>
<dbReference type="EMBL" id="JAVDUM010000009">
    <property type="protein sequence ID" value="MDR6867662.1"/>
    <property type="molecule type" value="Genomic_DNA"/>
</dbReference>
<gene>
    <name evidence="1" type="ORF">J2Y69_002266</name>
</gene>
<sequence>MSKWNVTYDISYSVRREVEIGHEEIESWRKYNGLEGFTDQEVVTNLLQNDDEFNANALKDWRTNEPLPGDFEMLDCSVDEVEEQDR</sequence>